<dbReference type="AlphaFoldDB" id="A0A8J6P2Q4"/>
<feature type="domain" description="Cytochrome c" evidence="6">
    <location>
        <begin position="2"/>
        <end position="105"/>
    </location>
</feature>
<dbReference type="Gene3D" id="1.10.760.10">
    <property type="entry name" value="Cytochrome c-like domain"/>
    <property type="match status" value="1"/>
</dbReference>
<protein>
    <submittedName>
        <fullName evidence="7">Cytochrome C</fullName>
    </submittedName>
</protein>
<accession>A0A8J6P2Q4</accession>
<dbReference type="EMBL" id="JACNIG010000347">
    <property type="protein sequence ID" value="MBC8433870.1"/>
    <property type="molecule type" value="Genomic_DNA"/>
</dbReference>
<gene>
    <name evidence="7" type="ORF">H8D96_18315</name>
</gene>
<evidence type="ECO:0000256" key="1">
    <source>
        <dbReference type="ARBA" id="ARBA00022617"/>
    </source>
</evidence>
<dbReference type="GO" id="GO:0020037">
    <property type="term" value="F:heme binding"/>
    <property type="evidence" value="ECO:0007669"/>
    <property type="project" value="InterPro"/>
</dbReference>
<evidence type="ECO:0000256" key="5">
    <source>
        <dbReference type="SAM" id="MobiDB-lite"/>
    </source>
</evidence>
<evidence type="ECO:0000259" key="6">
    <source>
        <dbReference type="PROSITE" id="PS51007"/>
    </source>
</evidence>
<keyword evidence="1 4" id="KW-0349">Heme</keyword>
<feature type="region of interest" description="Disordered" evidence="5">
    <location>
        <begin position="112"/>
        <end position="133"/>
    </location>
</feature>
<dbReference type="PROSITE" id="PS51007">
    <property type="entry name" value="CYTC"/>
    <property type="match status" value="1"/>
</dbReference>
<evidence type="ECO:0000256" key="3">
    <source>
        <dbReference type="ARBA" id="ARBA00023004"/>
    </source>
</evidence>
<keyword evidence="3 4" id="KW-0408">Iron</keyword>
<dbReference type="GO" id="GO:0046872">
    <property type="term" value="F:metal ion binding"/>
    <property type="evidence" value="ECO:0007669"/>
    <property type="project" value="UniProtKB-KW"/>
</dbReference>
<proteinExistence type="predicted"/>
<reference evidence="7 8" key="1">
    <citation type="submission" date="2020-08" db="EMBL/GenBank/DDBJ databases">
        <title>Bridging the membrane lipid divide: bacteria of the FCB group superphylum have the potential to synthesize archaeal ether lipids.</title>
        <authorList>
            <person name="Villanueva L."/>
            <person name="Von Meijenfeldt F.A.B."/>
            <person name="Westbye A.B."/>
            <person name="Yadav S."/>
            <person name="Hopmans E.C."/>
            <person name="Dutilh B.E."/>
            <person name="Sinninghe Damste J.S."/>
        </authorList>
    </citation>
    <scope>NUCLEOTIDE SEQUENCE [LARGE SCALE GENOMIC DNA]</scope>
    <source>
        <strain evidence="7">NIOZ-UU17</strain>
    </source>
</reference>
<dbReference type="InterPro" id="IPR036909">
    <property type="entry name" value="Cyt_c-like_dom_sf"/>
</dbReference>
<dbReference type="InterPro" id="IPR009056">
    <property type="entry name" value="Cyt_c-like_dom"/>
</dbReference>
<evidence type="ECO:0000256" key="2">
    <source>
        <dbReference type="ARBA" id="ARBA00022723"/>
    </source>
</evidence>
<evidence type="ECO:0000256" key="4">
    <source>
        <dbReference type="PROSITE-ProRule" id="PRU00433"/>
    </source>
</evidence>
<name>A0A8J6P2Q4_9BACT</name>
<keyword evidence="2 4" id="KW-0479">Metal-binding</keyword>
<feature type="compositionally biased region" description="Pro residues" evidence="5">
    <location>
        <begin position="113"/>
        <end position="133"/>
    </location>
</feature>
<evidence type="ECO:0000313" key="7">
    <source>
        <dbReference type="EMBL" id="MBC8433870.1"/>
    </source>
</evidence>
<organism evidence="7 8">
    <name type="scientific">Candidatus Desulfatibia vada</name>
    <dbReference type="NCBI Taxonomy" id="2841696"/>
    <lineage>
        <taxon>Bacteria</taxon>
        <taxon>Pseudomonadati</taxon>
        <taxon>Thermodesulfobacteriota</taxon>
        <taxon>Desulfobacteria</taxon>
        <taxon>Desulfobacterales</taxon>
        <taxon>Desulfobacterales incertae sedis</taxon>
        <taxon>Candidatus Desulfatibia</taxon>
    </lineage>
</organism>
<evidence type="ECO:0000313" key="8">
    <source>
        <dbReference type="Proteomes" id="UP000605201"/>
    </source>
</evidence>
<dbReference type="SUPFAM" id="SSF46626">
    <property type="entry name" value="Cytochrome c"/>
    <property type="match status" value="1"/>
</dbReference>
<comment type="caution">
    <text evidence="7">The sequence shown here is derived from an EMBL/GenBank/DDBJ whole genome shotgun (WGS) entry which is preliminary data.</text>
</comment>
<sequence>MKIVEKGRSLVKTFECNDCHTAGYLQSKGNMPEDQWLTGESLGWRGPLGTTYGANLRLLIDSLTEAEWVEKSKVLATRPPMPHVILNAMSNEDLQAIYQFIRYLGPSGKPAPAYVPPGQEPIRPPATIPKPPK</sequence>
<dbReference type="Proteomes" id="UP000605201">
    <property type="component" value="Unassembled WGS sequence"/>
</dbReference>
<dbReference type="GO" id="GO:0009055">
    <property type="term" value="F:electron transfer activity"/>
    <property type="evidence" value="ECO:0007669"/>
    <property type="project" value="InterPro"/>
</dbReference>